<dbReference type="GO" id="GO:0005829">
    <property type="term" value="C:cytosol"/>
    <property type="evidence" value="ECO:0007669"/>
    <property type="project" value="TreeGrafter"/>
</dbReference>
<keyword evidence="6" id="KW-0808">Transferase</keyword>
<evidence type="ECO:0000256" key="3">
    <source>
        <dbReference type="PROSITE-ProRule" id="PRU00493"/>
    </source>
</evidence>
<gene>
    <name evidence="6" type="ORF">SAMN05660742_104198</name>
</gene>
<dbReference type="InterPro" id="IPR010098">
    <property type="entry name" value="PFL2/GDeHydtase_fam"/>
</dbReference>
<accession>A0A1H6WY62</accession>
<protein>
    <submittedName>
        <fullName evidence="6">Formate C-acetyltransferase</fullName>
    </submittedName>
</protein>
<organism evidence="6 7">
    <name type="scientific">Propionispira arboris</name>
    <dbReference type="NCBI Taxonomy" id="84035"/>
    <lineage>
        <taxon>Bacteria</taxon>
        <taxon>Bacillati</taxon>
        <taxon>Bacillota</taxon>
        <taxon>Negativicutes</taxon>
        <taxon>Selenomonadales</taxon>
        <taxon>Selenomonadaceae</taxon>
        <taxon>Propionispira</taxon>
    </lineage>
</organism>
<dbReference type="NCBIfam" id="TIGR01774">
    <property type="entry name" value="PFL2-3"/>
    <property type="match status" value="1"/>
</dbReference>
<reference evidence="6 7" key="1">
    <citation type="submission" date="2016-10" db="EMBL/GenBank/DDBJ databases">
        <authorList>
            <person name="de Groot N.N."/>
        </authorList>
    </citation>
    <scope>NUCLEOTIDE SEQUENCE [LARGE SCALE GENOMIC DNA]</scope>
    <source>
        <strain evidence="6 7">DSM 2179</strain>
    </source>
</reference>
<evidence type="ECO:0000313" key="7">
    <source>
        <dbReference type="Proteomes" id="UP000199662"/>
    </source>
</evidence>
<dbReference type="PANTHER" id="PTHR43641">
    <property type="entry name" value="FORMATE ACETYLTRANSFERASE 3-RELATED"/>
    <property type="match status" value="1"/>
</dbReference>
<evidence type="ECO:0000256" key="1">
    <source>
        <dbReference type="ARBA" id="ARBA00022818"/>
    </source>
</evidence>
<dbReference type="SUPFAM" id="SSF51998">
    <property type="entry name" value="PFL-like glycyl radical enzymes"/>
    <property type="match status" value="1"/>
</dbReference>
<dbReference type="PANTHER" id="PTHR43641:SF3">
    <property type="entry name" value="DEHYDRATASE PFLD-RELATED"/>
    <property type="match status" value="1"/>
</dbReference>
<dbReference type="InterPro" id="IPR004184">
    <property type="entry name" value="PFL_dom"/>
</dbReference>
<dbReference type="InterPro" id="IPR051215">
    <property type="entry name" value="GRE"/>
</dbReference>
<feature type="modified residue" description="Glycine radical" evidence="3">
    <location>
        <position position="759"/>
    </location>
</feature>
<sequence length="784" mass="87631">MEAYAASERVLRLKNKMLAEPRYASIEQALIITQTYQENEQEPVIIKRALALKNALLKMEIGVDKEELIVGNRTKGVRAGVVFPESGSSWVDREFETLPVRPQDKFYVHDEDILLFRQQVKPYWENRSLEDVIRKRYGSEIDAIASVVKINQKDHAQGHICPDCKTWLLTGPTELKRQAEVEYVKTTGTKQNFYQSVMLVMDGVHAFMMRYHDLLLTTAAQTTNEAEQANLIDVAGICRNLSVSPPKSFHEAVQSLWFLFVVLQMESNASSFSPGRVDQYLYPFYKADLDAGKLTPAKALEIIECLWLKFNEIVYMRNAHSAKYFAGFPIGFNIAVGGLDEQGQSTENELSYLLLKAQEFIGLPQPNLSVRLNEGTSTELLEASIRVVAKGSGMPQFFNDKSIVPGILELGIEPADALNYAIVGCVEITTQGNNLGWSDAAMFNLNKTLELTLNHGVCLLTEKRLGKDFGGLDTYETFEQLENAFAKQIDFFLAKMIQACEQVEQAHMDILPSPFLSAVIQDCMEKGLDVTSGGAHYNLSGIQMIQVANLADSLAAIKKLVYDEQKITREILLKALQNNFIGYDIVRAMLLNKVDKYGNDVAWVDKIGAKWARYFRNQLQVYTNYRGGKYHTGMYTVSAHVPMGENVGASPDGRYAGTPLADGGMSPVYGRDSKGPTAVLKSVAELDNNLTTNGGLLNMKFLPDFFATETGIHKFAAFLRAFVDLEIPHIQFNVLNREDLLAAQANPENYRSLTVRVAGYTAYFTELDGKLQDEIIARTSYDAI</sequence>
<name>A0A1H6WY62_9FIRM</name>
<dbReference type="Pfam" id="PF01228">
    <property type="entry name" value="Gly_radical"/>
    <property type="match status" value="1"/>
</dbReference>
<feature type="domain" description="PFL" evidence="5">
    <location>
        <begin position="8"/>
        <end position="655"/>
    </location>
</feature>
<dbReference type="GO" id="GO:0016829">
    <property type="term" value="F:lyase activity"/>
    <property type="evidence" value="ECO:0007669"/>
    <property type="project" value="UniProtKB-KW"/>
</dbReference>
<dbReference type="RefSeq" id="WP_091830057.1">
    <property type="nucleotide sequence ID" value="NZ_FNZK01000004.1"/>
</dbReference>
<dbReference type="InterPro" id="IPR019777">
    <property type="entry name" value="Form_AcTrfase_GR_CS"/>
</dbReference>
<dbReference type="PROSITE" id="PS00850">
    <property type="entry name" value="GLY_RADICAL_1"/>
    <property type="match status" value="1"/>
</dbReference>
<dbReference type="InterPro" id="IPR001150">
    <property type="entry name" value="Gly_radical"/>
</dbReference>
<keyword evidence="2" id="KW-0456">Lyase</keyword>
<keyword evidence="1 3" id="KW-0556">Organic radical</keyword>
<dbReference type="EMBL" id="FNZK01000004">
    <property type="protein sequence ID" value="SEJ21813.1"/>
    <property type="molecule type" value="Genomic_DNA"/>
</dbReference>
<dbReference type="PROSITE" id="PS51554">
    <property type="entry name" value="PFL"/>
    <property type="match status" value="1"/>
</dbReference>
<dbReference type="GO" id="GO:0016740">
    <property type="term" value="F:transferase activity"/>
    <property type="evidence" value="ECO:0007669"/>
    <property type="project" value="UniProtKB-KW"/>
</dbReference>
<evidence type="ECO:0000313" key="6">
    <source>
        <dbReference type="EMBL" id="SEJ21813.1"/>
    </source>
</evidence>
<evidence type="ECO:0000259" key="5">
    <source>
        <dbReference type="PROSITE" id="PS51554"/>
    </source>
</evidence>
<dbReference type="STRING" id="84035.SAMN05660742_104198"/>
<keyword evidence="7" id="KW-1185">Reference proteome</keyword>
<dbReference type="Pfam" id="PF02901">
    <property type="entry name" value="PFL-like"/>
    <property type="match status" value="1"/>
</dbReference>
<evidence type="ECO:0000259" key="4">
    <source>
        <dbReference type="PROSITE" id="PS51149"/>
    </source>
</evidence>
<dbReference type="PROSITE" id="PS51149">
    <property type="entry name" value="GLY_RADICAL_2"/>
    <property type="match status" value="1"/>
</dbReference>
<dbReference type="AlphaFoldDB" id="A0A1H6WY62"/>
<dbReference type="Gene3D" id="3.20.70.20">
    <property type="match status" value="1"/>
</dbReference>
<dbReference type="Proteomes" id="UP000199662">
    <property type="component" value="Unassembled WGS sequence"/>
</dbReference>
<proteinExistence type="predicted"/>
<feature type="domain" description="Glycine radical" evidence="4">
    <location>
        <begin position="663"/>
        <end position="784"/>
    </location>
</feature>
<evidence type="ECO:0000256" key="2">
    <source>
        <dbReference type="ARBA" id="ARBA00023239"/>
    </source>
</evidence>